<dbReference type="InterPro" id="IPR025380">
    <property type="entry name" value="DUF4369"/>
</dbReference>
<reference evidence="7 8" key="1">
    <citation type="submission" date="2019-02" db="EMBL/GenBank/DDBJ databases">
        <title>Flavobacterium sp. RD-2-33 isolated from forest soil.</title>
        <authorList>
            <person name="Chaudhary D.K."/>
        </authorList>
    </citation>
    <scope>NUCLEOTIDE SEQUENCE [LARGE SCALE GENOMIC DNA]</scope>
    <source>
        <strain evidence="7 8">RD-2-33</strain>
    </source>
</reference>
<dbReference type="EMBL" id="SJPE01000003">
    <property type="protein sequence ID" value="TBX70288.1"/>
    <property type="molecule type" value="Genomic_DNA"/>
</dbReference>
<evidence type="ECO:0000313" key="7">
    <source>
        <dbReference type="EMBL" id="TBX70288.1"/>
    </source>
</evidence>
<evidence type="ECO:0000256" key="3">
    <source>
        <dbReference type="ARBA" id="ARBA00023157"/>
    </source>
</evidence>
<feature type="signal peptide" evidence="5">
    <location>
        <begin position="1"/>
        <end position="21"/>
    </location>
</feature>
<evidence type="ECO:0000313" key="8">
    <source>
        <dbReference type="Proteomes" id="UP000293300"/>
    </source>
</evidence>
<dbReference type="InterPro" id="IPR000866">
    <property type="entry name" value="AhpC/TSA"/>
</dbReference>
<dbReference type="AlphaFoldDB" id="A0A4Q9Z1W9"/>
<evidence type="ECO:0000256" key="1">
    <source>
        <dbReference type="ARBA" id="ARBA00004196"/>
    </source>
</evidence>
<evidence type="ECO:0000256" key="5">
    <source>
        <dbReference type="SAM" id="SignalP"/>
    </source>
</evidence>
<dbReference type="Pfam" id="PF14289">
    <property type="entry name" value="DUF4369"/>
    <property type="match status" value="1"/>
</dbReference>
<keyword evidence="8" id="KW-1185">Reference proteome</keyword>
<comment type="caution">
    <text evidence="7">The sequence shown here is derived from an EMBL/GenBank/DDBJ whole genome shotgun (WGS) entry which is preliminary data.</text>
</comment>
<dbReference type="Proteomes" id="UP000293300">
    <property type="component" value="Unassembled WGS sequence"/>
</dbReference>
<dbReference type="Gene3D" id="3.40.30.10">
    <property type="entry name" value="Glutaredoxin"/>
    <property type="match status" value="1"/>
</dbReference>
<dbReference type="GO" id="GO:0017004">
    <property type="term" value="P:cytochrome complex assembly"/>
    <property type="evidence" value="ECO:0007669"/>
    <property type="project" value="UniProtKB-KW"/>
</dbReference>
<dbReference type="SUPFAM" id="SSF52833">
    <property type="entry name" value="Thioredoxin-like"/>
    <property type="match status" value="1"/>
</dbReference>
<dbReference type="OrthoDB" id="1069091at2"/>
<dbReference type="InterPro" id="IPR050553">
    <property type="entry name" value="Thioredoxin_ResA/DsbE_sf"/>
</dbReference>
<dbReference type="InterPro" id="IPR013766">
    <property type="entry name" value="Thioredoxin_domain"/>
</dbReference>
<dbReference type="PANTHER" id="PTHR42852:SF6">
    <property type="entry name" value="THIOL:DISULFIDE INTERCHANGE PROTEIN DSBE"/>
    <property type="match status" value="1"/>
</dbReference>
<keyword evidence="5" id="KW-0732">Signal</keyword>
<dbReference type="GO" id="GO:0030313">
    <property type="term" value="C:cell envelope"/>
    <property type="evidence" value="ECO:0007669"/>
    <property type="project" value="UniProtKB-SubCell"/>
</dbReference>
<dbReference type="CDD" id="cd02966">
    <property type="entry name" value="TlpA_like_family"/>
    <property type="match status" value="1"/>
</dbReference>
<name>A0A4Q9Z1W9_9FLAO</name>
<organism evidence="7 8">
    <name type="scientific">Flavobacterium silvisoli</name>
    <dbReference type="NCBI Taxonomy" id="2529433"/>
    <lineage>
        <taxon>Bacteria</taxon>
        <taxon>Pseudomonadati</taxon>
        <taxon>Bacteroidota</taxon>
        <taxon>Flavobacteriia</taxon>
        <taxon>Flavobacteriales</taxon>
        <taxon>Flavobacteriaceae</taxon>
        <taxon>Flavobacterium</taxon>
    </lineage>
</organism>
<dbReference type="GO" id="GO:0016209">
    <property type="term" value="F:antioxidant activity"/>
    <property type="evidence" value="ECO:0007669"/>
    <property type="project" value="InterPro"/>
</dbReference>
<protein>
    <submittedName>
        <fullName evidence="7">AhpC/TSA family protein</fullName>
    </submittedName>
</protein>
<keyword evidence="4" id="KW-0676">Redox-active center</keyword>
<feature type="domain" description="Thioredoxin" evidence="6">
    <location>
        <begin position="246"/>
        <end position="386"/>
    </location>
</feature>
<dbReference type="InterPro" id="IPR036249">
    <property type="entry name" value="Thioredoxin-like_sf"/>
</dbReference>
<evidence type="ECO:0000256" key="2">
    <source>
        <dbReference type="ARBA" id="ARBA00022748"/>
    </source>
</evidence>
<dbReference type="PROSITE" id="PS51352">
    <property type="entry name" value="THIOREDOXIN_2"/>
    <property type="match status" value="1"/>
</dbReference>
<gene>
    <name evidence="7" type="ORF">EZL74_03680</name>
</gene>
<keyword evidence="3" id="KW-1015">Disulfide bond</keyword>
<evidence type="ECO:0000256" key="4">
    <source>
        <dbReference type="ARBA" id="ARBA00023284"/>
    </source>
</evidence>
<sequence>MKKIFVLVAAATTLFSCSKVADGEYLITGKVKGLKSGLVFLQKENPNGMGLLTVDTVKIVDEKFEIKGKADEPAISLIEIQKVNGKVPFILEEGEITIEVDKDSIFKSKIAGTYSNDEFYKFNEESGKIKKGLQQKVMDFQMKNMAKMNEATKNKDTATINTLRKQYEDLQKGITDFTFNYPKSHPKSFISVLIVQAMFNNPKFKPADIEAVYNTLDETLKKTKPGKKIVENLENIKKQEKAKSNVSIGAMAPNFKAPNPEGKMVSLKESLGKATLIDFWASWCAPCRQANPSVVALYNEFHAKGLNIISVSLDNDAAKWKEAIAKDKLTWTQVSNLKEMNDPIALQYGVNQIPSTFLLGADGKIVAVDLSGEALKAKISELLAAK</sequence>
<evidence type="ECO:0000259" key="6">
    <source>
        <dbReference type="PROSITE" id="PS51352"/>
    </source>
</evidence>
<comment type="subcellular location">
    <subcellularLocation>
        <location evidence="1">Cell envelope</location>
    </subcellularLocation>
</comment>
<keyword evidence="2" id="KW-0201">Cytochrome c-type biogenesis</keyword>
<proteinExistence type="predicted"/>
<dbReference type="PROSITE" id="PS51257">
    <property type="entry name" value="PROKAR_LIPOPROTEIN"/>
    <property type="match status" value="1"/>
</dbReference>
<feature type="chain" id="PRO_5020284810" evidence="5">
    <location>
        <begin position="22"/>
        <end position="386"/>
    </location>
</feature>
<dbReference type="RefSeq" id="WP_131475250.1">
    <property type="nucleotide sequence ID" value="NZ_SJPE01000003.1"/>
</dbReference>
<dbReference type="PANTHER" id="PTHR42852">
    <property type="entry name" value="THIOL:DISULFIDE INTERCHANGE PROTEIN DSBE"/>
    <property type="match status" value="1"/>
</dbReference>
<accession>A0A4Q9Z1W9</accession>
<dbReference type="GO" id="GO:0016491">
    <property type="term" value="F:oxidoreductase activity"/>
    <property type="evidence" value="ECO:0007669"/>
    <property type="project" value="InterPro"/>
</dbReference>
<dbReference type="Pfam" id="PF00578">
    <property type="entry name" value="AhpC-TSA"/>
    <property type="match status" value="1"/>
</dbReference>